<comment type="subunit">
    <text evidence="11">Homododecamer. Tetramer of trimer.</text>
</comment>
<evidence type="ECO:0000256" key="2">
    <source>
        <dbReference type="ARBA" id="ARBA00006304"/>
    </source>
</evidence>
<evidence type="ECO:0000313" key="15">
    <source>
        <dbReference type="EMBL" id="TDK66126.1"/>
    </source>
</evidence>
<evidence type="ECO:0000256" key="9">
    <source>
        <dbReference type="ARBA" id="ARBA00023287"/>
    </source>
</evidence>
<dbReference type="GO" id="GO:0009279">
    <property type="term" value="C:cell outer membrane"/>
    <property type="evidence" value="ECO:0007669"/>
    <property type="project" value="UniProtKB-SubCell"/>
</dbReference>
<dbReference type="InterPro" id="IPR013355">
    <property type="entry name" value="Pilus_4_PilQ"/>
</dbReference>
<dbReference type="InterPro" id="IPR001775">
    <property type="entry name" value="GspD/PilQ"/>
</dbReference>
<dbReference type="NCBIfam" id="TIGR02515">
    <property type="entry name" value="IV_pilus_PilQ"/>
    <property type="match status" value="1"/>
</dbReference>
<keyword evidence="9" id="KW-0178">Competence</keyword>
<dbReference type="Gene3D" id="2.60.40.3470">
    <property type="match status" value="1"/>
</dbReference>
<dbReference type="Pfam" id="PF03958">
    <property type="entry name" value="Secretin_N"/>
    <property type="match status" value="1"/>
</dbReference>
<evidence type="ECO:0000256" key="13">
    <source>
        <dbReference type="SAM" id="SignalP"/>
    </source>
</evidence>
<dbReference type="Gene3D" id="3.30.1370.120">
    <property type="match status" value="1"/>
</dbReference>
<keyword evidence="7" id="KW-0472">Membrane</keyword>
<keyword evidence="4 12" id="KW-0813">Transport</keyword>
<evidence type="ECO:0000256" key="11">
    <source>
        <dbReference type="ARBA" id="ARBA00025897"/>
    </source>
</evidence>
<evidence type="ECO:0000256" key="6">
    <source>
        <dbReference type="ARBA" id="ARBA00022927"/>
    </source>
</evidence>
<dbReference type="InterPro" id="IPR005644">
    <property type="entry name" value="NolW-like"/>
</dbReference>
<keyword evidence="16" id="KW-1185">Reference proteome</keyword>
<dbReference type="EMBL" id="SMYL01000004">
    <property type="protein sequence ID" value="TDK66126.1"/>
    <property type="molecule type" value="Genomic_DNA"/>
</dbReference>
<dbReference type="OrthoDB" id="9779724at2"/>
<dbReference type="InterPro" id="IPR011662">
    <property type="entry name" value="Secretin/TonB_short_N"/>
</dbReference>
<dbReference type="InterPro" id="IPR021731">
    <property type="entry name" value="AMIN_dom"/>
</dbReference>
<evidence type="ECO:0000313" key="16">
    <source>
        <dbReference type="Proteomes" id="UP000294829"/>
    </source>
</evidence>
<gene>
    <name evidence="15" type="primary">pilQ</name>
    <name evidence="15" type="ORF">E2I14_10030</name>
</gene>
<comment type="function">
    <text evidence="10">Required for type IV pilus biogenesis and competence. Could function as a pore for exit of the pilus but also as a channel for entry of heme and antimicrobial agents and uptake of transforming DNA.</text>
</comment>
<keyword evidence="6" id="KW-0653">Protein transport</keyword>
<dbReference type="InterPro" id="IPR051808">
    <property type="entry name" value="Type_IV_pilus_biogenesis"/>
</dbReference>
<comment type="similarity">
    <text evidence="2">Belongs to the bacterial secretin family. PilQ subfamily.</text>
</comment>
<dbReference type="Proteomes" id="UP000294829">
    <property type="component" value="Unassembled WGS sequence"/>
</dbReference>
<keyword evidence="5 13" id="KW-0732">Signal</keyword>
<dbReference type="InterPro" id="IPR004845">
    <property type="entry name" value="T2SS_GspD_CS"/>
</dbReference>
<dbReference type="PANTHER" id="PTHR30604:SF1">
    <property type="entry name" value="DNA UTILIZATION PROTEIN HOFQ"/>
    <property type="match status" value="1"/>
</dbReference>
<organism evidence="15 16">
    <name type="scientific">Sapientia aquatica</name>
    <dbReference type="NCBI Taxonomy" id="1549640"/>
    <lineage>
        <taxon>Bacteria</taxon>
        <taxon>Pseudomonadati</taxon>
        <taxon>Pseudomonadota</taxon>
        <taxon>Betaproteobacteria</taxon>
        <taxon>Burkholderiales</taxon>
        <taxon>Oxalobacteraceae</taxon>
        <taxon>Sapientia</taxon>
    </lineage>
</organism>
<dbReference type="SMART" id="SM00965">
    <property type="entry name" value="STN"/>
    <property type="match status" value="1"/>
</dbReference>
<comment type="caution">
    <text evidence="15">The sequence shown here is derived from an EMBL/GenBank/DDBJ whole genome shotgun (WGS) entry which is preliminary data.</text>
</comment>
<dbReference type="GO" id="GO:0009306">
    <property type="term" value="P:protein secretion"/>
    <property type="evidence" value="ECO:0007669"/>
    <property type="project" value="InterPro"/>
</dbReference>
<comment type="subcellular location">
    <subcellularLocation>
        <location evidence="1 12">Cell outer membrane</location>
    </subcellularLocation>
</comment>
<feature type="signal peptide" evidence="13">
    <location>
        <begin position="1"/>
        <end position="29"/>
    </location>
</feature>
<evidence type="ECO:0000259" key="14">
    <source>
        <dbReference type="SMART" id="SM00965"/>
    </source>
</evidence>
<evidence type="ECO:0000256" key="10">
    <source>
        <dbReference type="ARBA" id="ARBA00024678"/>
    </source>
</evidence>
<evidence type="ECO:0000256" key="5">
    <source>
        <dbReference type="ARBA" id="ARBA00022729"/>
    </source>
</evidence>
<dbReference type="Gene3D" id="3.30.1370.130">
    <property type="match status" value="1"/>
</dbReference>
<evidence type="ECO:0000256" key="7">
    <source>
        <dbReference type="ARBA" id="ARBA00023136"/>
    </source>
</evidence>
<dbReference type="InterPro" id="IPR038591">
    <property type="entry name" value="NolW-like_sf"/>
</dbReference>
<evidence type="ECO:0000256" key="8">
    <source>
        <dbReference type="ARBA" id="ARBA00023237"/>
    </source>
</evidence>
<protein>
    <recommendedName>
        <fullName evidence="3">Type IV pilus biogenesis and competence protein PilQ</fullName>
    </recommendedName>
</protein>
<accession>A0A4R5W1R9</accession>
<dbReference type="PANTHER" id="PTHR30604">
    <property type="entry name" value="PROTEIN TRANSPORT PROTEIN HOFQ"/>
    <property type="match status" value="1"/>
</dbReference>
<feature type="domain" description="Secretin/TonB short N-terminal" evidence="14">
    <location>
        <begin position="302"/>
        <end position="350"/>
    </location>
</feature>
<dbReference type="PROSITE" id="PS00875">
    <property type="entry name" value="T2SP_D"/>
    <property type="match status" value="1"/>
</dbReference>
<keyword evidence="8" id="KW-0998">Cell outer membrane</keyword>
<dbReference type="Pfam" id="PF11741">
    <property type="entry name" value="AMIN"/>
    <property type="match status" value="2"/>
</dbReference>
<proteinExistence type="inferred from homology"/>
<reference evidence="15 16" key="1">
    <citation type="submission" date="2019-03" db="EMBL/GenBank/DDBJ databases">
        <title>Sapientia aquatica gen. nov., sp. nov., isolated from a crater lake.</title>
        <authorList>
            <person name="Felfoldi T."/>
            <person name="Szabo A."/>
            <person name="Toth E."/>
            <person name="Schumann P."/>
            <person name="Keki Z."/>
            <person name="Marialigeti K."/>
            <person name="Mathe I."/>
        </authorList>
    </citation>
    <scope>NUCLEOTIDE SEQUENCE [LARGE SCALE GENOMIC DNA]</scope>
    <source>
        <strain evidence="15 16">SA-152</strain>
    </source>
</reference>
<dbReference type="AlphaFoldDB" id="A0A4R5W1R9"/>
<name>A0A4R5W1R9_9BURK</name>
<evidence type="ECO:0000256" key="12">
    <source>
        <dbReference type="RuleBase" id="RU004004"/>
    </source>
</evidence>
<dbReference type="Pfam" id="PF00263">
    <property type="entry name" value="Secretin"/>
    <property type="match status" value="1"/>
</dbReference>
<evidence type="ECO:0000256" key="3">
    <source>
        <dbReference type="ARBA" id="ARBA00014124"/>
    </source>
</evidence>
<dbReference type="Gene3D" id="2.60.40.3500">
    <property type="match status" value="1"/>
</dbReference>
<sequence>MRANKSGWSSMYRLFLVLSVMGFSSHALAQSNAIQDVVASQQGSNIIVKVTMKNPLDKAPLGFTTQAPARIALDFSDTSNDSGKSNVNINMGNVRNLNVVQAGERSRLVFNLTKPLDYASVVENNVLIITIDGSGDVATPVNSKGQIVAQPVVQVSKQALRDIDFRKGVNGEGRIVIDLPSKQVPVDVRQQGNTLVADFTKTELPEVLRRRLDVTDFGTPVQSITTTAQGDNVRMVIEPRGPWEHSVYQSDTQLVIEVKPIKVDPNKLTQGTQGYRGEKLSLNFQDVEVRALLQVIAEVSGFNVISSESVSGRMTLRLKDIPWDQALEIIMQAKGLDMRKNGTVIWVAPKDELLTKERLELEQKAQIGDLEPLRTETFQLNYQKVAVISKALGLDATGAVSEKQSILSKRGKGVIDARTNQLFVTDVASRLEAVRQFVQKTDVPSRQVLIEARLVVATDDFSRNLGSTLGFTDMRSIQGGTAGFPVTGSTNAALTGTYQGSSDQTLQTSVNQRTTAAFTQAGQFFSLPAAAINGSNPASFAVSLFSSAANRFLNMEISALEADGNGKVISSPRVVTADQVPAVVEQGTELPYQQATSSGATSVTFKKANLRLEVTPQITPDGNIILDVDVNNDTPGTLTTSGYAINTQHLKTIVMVDNGGTVLLGGIFQETEQDSVTKVPLLGDIPFLGYLFKSTGKTRNKTELLIFITPKIIADHLAK</sequence>
<evidence type="ECO:0000256" key="1">
    <source>
        <dbReference type="ARBA" id="ARBA00004442"/>
    </source>
</evidence>
<dbReference type="GO" id="GO:0030420">
    <property type="term" value="P:establishment of competence for transformation"/>
    <property type="evidence" value="ECO:0007669"/>
    <property type="project" value="UniProtKB-KW"/>
</dbReference>
<evidence type="ECO:0000256" key="4">
    <source>
        <dbReference type="ARBA" id="ARBA00022448"/>
    </source>
</evidence>
<dbReference type="InterPro" id="IPR004846">
    <property type="entry name" value="T2SS/T3SS_dom"/>
</dbReference>
<feature type="chain" id="PRO_5020314246" description="Type IV pilus biogenesis and competence protein PilQ" evidence="13">
    <location>
        <begin position="30"/>
        <end position="719"/>
    </location>
</feature>
<dbReference type="PRINTS" id="PR00811">
    <property type="entry name" value="BCTERIALGSPD"/>
</dbReference>